<dbReference type="InterPro" id="IPR030855">
    <property type="entry name" value="Bifunct_BirA"/>
</dbReference>
<dbReference type="EC" id="6.3.4.15" evidence="5"/>
<dbReference type="HAMAP" id="MF_00978">
    <property type="entry name" value="Bifunct_BirA"/>
    <property type="match status" value="1"/>
</dbReference>
<dbReference type="SUPFAM" id="SSF55681">
    <property type="entry name" value="Class II aaRS and biotin synthetases"/>
    <property type="match status" value="1"/>
</dbReference>
<dbReference type="Gene3D" id="1.10.10.10">
    <property type="entry name" value="Winged helix-like DNA-binding domain superfamily/Winged helix DNA-binding domain"/>
    <property type="match status" value="1"/>
</dbReference>
<dbReference type="SUPFAM" id="SSF46785">
    <property type="entry name" value="Winged helix' DNA-binding domain"/>
    <property type="match status" value="1"/>
</dbReference>
<dbReference type="InterPro" id="IPR036390">
    <property type="entry name" value="WH_DNA-bd_sf"/>
</dbReference>
<dbReference type="SUPFAM" id="SSF50037">
    <property type="entry name" value="C-terminal domain of transcriptional repressors"/>
    <property type="match status" value="1"/>
</dbReference>
<feature type="binding site" evidence="5">
    <location>
        <begin position="118"/>
        <end position="120"/>
    </location>
    <ligand>
        <name>biotin</name>
        <dbReference type="ChEBI" id="CHEBI:57586"/>
    </ligand>
</feature>
<dbReference type="Pfam" id="PF03099">
    <property type="entry name" value="BPL_LplA_LipB"/>
    <property type="match status" value="1"/>
</dbReference>
<evidence type="ECO:0000256" key="2">
    <source>
        <dbReference type="ARBA" id="ARBA00022741"/>
    </source>
</evidence>
<keyword evidence="2 5" id="KW-0547">Nucleotide-binding</keyword>
<dbReference type="InterPro" id="IPR045864">
    <property type="entry name" value="aa-tRNA-synth_II/BPL/LPL"/>
</dbReference>
<evidence type="ECO:0000313" key="7">
    <source>
        <dbReference type="EMBL" id="MBF4695596.1"/>
    </source>
</evidence>
<evidence type="ECO:0000313" key="8">
    <source>
        <dbReference type="Proteomes" id="UP000614200"/>
    </source>
</evidence>
<dbReference type="GO" id="GO:0004077">
    <property type="term" value="F:biotin--[biotin carboxyl-carrier protein] ligase activity"/>
    <property type="evidence" value="ECO:0007669"/>
    <property type="project" value="UniProtKB-EC"/>
</dbReference>
<dbReference type="NCBIfam" id="TIGR00121">
    <property type="entry name" value="birA_ligase"/>
    <property type="match status" value="1"/>
</dbReference>
<feature type="binding site" evidence="5">
    <location>
        <position position="185"/>
    </location>
    <ligand>
        <name>biotin</name>
        <dbReference type="ChEBI" id="CHEBI:57586"/>
    </ligand>
</feature>
<accession>A0ABS0A044</accession>
<evidence type="ECO:0000256" key="3">
    <source>
        <dbReference type="ARBA" id="ARBA00022840"/>
    </source>
</evidence>
<dbReference type="EMBL" id="JADKNH010000018">
    <property type="protein sequence ID" value="MBF4695596.1"/>
    <property type="molecule type" value="Genomic_DNA"/>
</dbReference>
<reference evidence="7 8" key="1">
    <citation type="submission" date="2020-11" db="EMBL/GenBank/DDBJ databases">
        <title>Fusibacter basophilias sp. nov.</title>
        <authorList>
            <person name="Qiu D."/>
        </authorList>
    </citation>
    <scope>NUCLEOTIDE SEQUENCE [LARGE SCALE GENOMIC DNA]</scope>
    <source>
        <strain evidence="7 8">Q10-2</strain>
    </source>
</reference>
<keyword evidence="3 5" id="KW-0067">ATP-binding</keyword>
<dbReference type="Pfam" id="PF02237">
    <property type="entry name" value="BPL_C"/>
    <property type="match status" value="1"/>
</dbReference>
<dbReference type="Proteomes" id="UP000614200">
    <property type="component" value="Unassembled WGS sequence"/>
</dbReference>
<keyword evidence="5" id="KW-0678">Repressor</keyword>
<feature type="binding site" evidence="5">
    <location>
        <begin position="90"/>
        <end position="92"/>
    </location>
    <ligand>
        <name>biotin</name>
        <dbReference type="ChEBI" id="CHEBI:57586"/>
    </ligand>
</feature>
<keyword evidence="5" id="KW-0805">Transcription regulation</keyword>
<dbReference type="InterPro" id="IPR003142">
    <property type="entry name" value="BPL_C"/>
</dbReference>
<keyword evidence="5" id="KW-0238">DNA-binding</keyword>
<organism evidence="7 8">
    <name type="scientific">Fusibacter ferrireducens</name>
    <dbReference type="NCBI Taxonomy" id="2785058"/>
    <lineage>
        <taxon>Bacteria</taxon>
        <taxon>Bacillati</taxon>
        <taxon>Bacillota</taxon>
        <taxon>Clostridia</taxon>
        <taxon>Eubacteriales</taxon>
        <taxon>Eubacteriales Family XII. Incertae Sedis</taxon>
        <taxon>Fusibacter</taxon>
    </lineage>
</organism>
<dbReference type="InterPro" id="IPR004408">
    <property type="entry name" value="Biotin_CoA_COase_ligase"/>
</dbReference>
<feature type="DNA-binding region" description="H-T-H motif" evidence="5">
    <location>
        <begin position="19"/>
        <end position="38"/>
    </location>
</feature>
<evidence type="ECO:0000256" key="4">
    <source>
        <dbReference type="ARBA" id="ARBA00023267"/>
    </source>
</evidence>
<keyword evidence="5" id="KW-0804">Transcription</keyword>
<dbReference type="Pfam" id="PF08279">
    <property type="entry name" value="HTH_11"/>
    <property type="match status" value="1"/>
</dbReference>
<dbReference type="Gene3D" id="3.30.930.10">
    <property type="entry name" value="Bira Bifunctional Protein, Domain 2"/>
    <property type="match status" value="1"/>
</dbReference>
<comment type="catalytic activity">
    <reaction evidence="5">
        <text>biotin + L-lysyl-[protein] + ATP = N(6)-biotinyl-L-lysyl-[protein] + AMP + diphosphate + H(+)</text>
        <dbReference type="Rhea" id="RHEA:11756"/>
        <dbReference type="Rhea" id="RHEA-COMP:9752"/>
        <dbReference type="Rhea" id="RHEA-COMP:10505"/>
        <dbReference type="ChEBI" id="CHEBI:15378"/>
        <dbReference type="ChEBI" id="CHEBI:29969"/>
        <dbReference type="ChEBI" id="CHEBI:30616"/>
        <dbReference type="ChEBI" id="CHEBI:33019"/>
        <dbReference type="ChEBI" id="CHEBI:57586"/>
        <dbReference type="ChEBI" id="CHEBI:83144"/>
        <dbReference type="ChEBI" id="CHEBI:456215"/>
        <dbReference type="EC" id="6.3.4.15"/>
    </reaction>
</comment>
<dbReference type="InterPro" id="IPR004143">
    <property type="entry name" value="BPL_LPL_catalytic"/>
</dbReference>
<dbReference type="InterPro" id="IPR013196">
    <property type="entry name" value="HTH_11"/>
</dbReference>
<comment type="caution">
    <text evidence="7">The sequence shown here is derived from an EMBL/GenBank/DDBJ whole genome shotgun (WGS) entry which is preliminary data.</text>
</comment>
<dbReference type="RefSeq" id="WP_207736474.1">
    <property type="nucleotide sequence ID" value="NZ_JADKNH010000018.1"/>
</dbReference>
<evidence type="ECO:0000259" key="6">
    <source>
        <dbReference type="PROSITE" id="PS51733"/>
    </source>
</evidence>
<dbReference type="PANTHER" id="PTHR12835">
    <property type="entry name" value="BIOTIN PROTEIN LIGASE"/>
    <property type="match status" value="1"/>
</dbReference>
<comment type="function">
    <text evidence="5">Acts both as a biotin--[acetyl-CoA-carboxylase] ligase and a repressor.</text>
</comment>
<name>A0ABS0A044_9FIRM</name>
<keyword evidence="1 5" id="KW-0436">Ligase</keyword>
<protein>
    <recommendedName>
        <fullName evidence="5">Bifunctional ligase/repressor BirA</fullName>
    </recommendedName>
    <alternativeName>
        <fullName evidence="5">Biotin--[acetyl-CoA-carboxylase] ligase</fullName>
        <ecNumber evidence="5">6.3.4.15</ecNumber>
    </alternativeName>
    <alternativeName>
        <fullName evidence="5">Biotin--protein ligase</fullName>
    </alternativeName>
    <alternativeName>
        <fullName evidence="5">Biotin-[acetyl-CoA carboxylase] synthetase</fullName>
    </alternativeName>
</protein>
<dbReference type="PROSITE" id="PS51733">
    <property type="entry name" value="BPL_LPL_CATALYTIC"/>
    <property type="match status" value="1"/>
</dbReference>
<dbReference type="PANTHER" id="PTHR12835:SF5">
    <property type="entry name" value="BIOTIN--PROTEIN LIGASE"/>
    <property type="match status" value="1"/>
</dbReference>
<dbReference type="CDD" id="cd16442">
    <property type="entry name" value="BPL"/>
    <property type="match status" value="1"/>
</dbReference>
<sequence length="328" mass="37098">MKAEIMSLLRAKQGEYVSGEEISKQLNVSRTSVWKYINMLRSEGYEISSVTNKGYRLVSDVKELNEVELKYALKECSLVQECFFFDTIDSTNQKAKSIGNGLEFQQCLIVSNEQTKGRGRLGRQWDSEKGAGIWMSLLLKPDFAPDLASRITLMAAAAMSEAIEIETGIETAIKWPNDIVVNGKKVCGILTELNAELNHINYLVLGIGVNVNTRQFDAEIQEKATSLSLELNNQWINRLNIIKLFVEKFEIYYNQFVNENDFRPVIEYNRRKSITLNKDVEIISGNTRKKAFALDIDMDGNLIVKNSDGSNEAIYYGEVSVRGINGYV</sequence>
<dbReference type="InterPro" id="IPR008988">
    <property type="entry name" value="Transcriptional_repressor_C"/>
</dbReference>
<feature type="binding site" evidence="5">
    <location>
        <position position="114"/>
    </location>
    <ligand>
        <name>biotin</name>
        <dbReference type="ChEBI" id="CHEBI:57586"/>
    </ligand>
</feature>
<dbReference type="InterPro" id="IPR036388">
    <property type="entry name" value="WH-like_DNA-bd_sf"/>
</dbReference>
<comment type="similarity">
    <text evidence="5">Belongs to the biotin--protein ligase family.</text>
</comment>
<feature type="domain" description="BPL/LPL catalytic" evidence="6">
    <location>
        <begin position="77"/>
        <end position="257"/>
    </location>
</feature>
<keyword evidence="4 5" id="KW-0092">Biotin</keyword>
<gene>
    <name evidence="5" type="primary">birA</name>
    <name evidence="7" type="ORF">ISU02_21085</name>
</gene>
<dbReference type="Gene3D" id="2.30.30.100">
    <property type="match status" value="1"/>
</dbReference>
<evidence type="ECO:0000256" key="1">
    <source>
        <dbReference type="ARBA" id="ARBA00022598"/>
    </source>
</evidence>
<keyword evidence="8" id="KW-1185">Reference proteome</keyword>
<evidence type="ECO:0000256" key="5">
    <source>
        <dbReference type="HAMAP-Rule" id="MF_00978"/>
    </source>
</evidence>
<proteinExistence type="inferred from homology"/>